<proteinExistence type="predicted"/>
<evidence type="ECO:0000256" key="1">
    <source>
        <dbReference type="SAM" id="Phobius"/>
    </source>
</evidence>
<sequence>MRARFRNSKRPSQQLVVLLLLCSIFTGFFLNYEGFALPDSPTLMAPCVDSSQVKNSSHDPPVDGEVAPSYIMVTTTTSGLLTRTDLGQMPKDGTIEGLHARRPVLTVPDMAAVIDPAEMAKWDSCLALLSFPIIEYVKVSDHSRLLLNNDGLCLREFESASVLVDKIHDFAGRHLLTLEYHRAGSLAGNAETTTTLTAESVTDSSMDPSGWQRKSQARLVCIKEHQFPILWPERAAVRYPEFRTGPWLKRVKVTELIPLSTPAKHGGDSSYALLLNLSVTVPWLAERRSVSFESQPDSDDSGELDFDMEIFEREEDNRQVDSFLFEVDVKAYQPHHLAVAAGLLRGAVCILSREENSEKIDFRCPTLDRLQKQLKQLEEQRSNTRKRSKAIATAAWISTAVAALGIGSMVWGSTQPRRLRRTLDNSLPQLLEYQFRLSQQSALSDISRMASPSNMMKIWKARSRNPRAAIGGIAEGVGFWAFLSGLVASGAVFTRKMRTVNVENQANEKSRASLGQRIGSAAASAIERFRKGIASKLRVVFIVDDTL</sequence>
<gene>
    <name evidence="2" type="ORF">BN1205_076010</name>
</gene>
<keyword evidence="1" id="KW-1133">Transmembrane helix</keyword>
<protein>
    <recommendedName>
        <fullName evidence="3">Transmembrane protein</fullName>
    </recommendedName>
</protein>
<keyword evidence="1" id="KW-0812">Transmembrane</keyword>
<keyword evidence="1" id="KW-0472">Membrane</keyword>
<evidence type="ECO:0000313" key="2">
    <source>
        <dbReference type="EMBL" id="CEL74480.1"/>
    </source>
</evidence>
<feature type="transmembrane region" description="Helical" evidence="1">
    <location>
        <begin position="468"/>
        <end position="493"/>
    </location>
</feature>
<evidence type="ECO:0008006" key="3">
    <source>
        <dbReference type="Google" id="ProtNLM"/>
    </source>
</evidence>
<feature type="transmembrane region" description="Helical" evidence="1">
    <location>
        <begin position="390"/>
        <end position="411"/>
    </location>
</feature>
<reference evidence="2" key="1">
    <citation type="journal article" date="2015" name="PLoS ONE">
        <title>Comprehensive Evaluation of Toxoplasma gondii VEG and Neospora caninum LIV Genomes with Tachyzoite Stage Transcriptome and Proteome Defines Novel Transcript Features.</title>
        <authorList>
            <person name="Ramaprasad A."/>
            <person name="Mourier T."/>
            <person name="Naeem R."/>
            <person name="Malas T.B."/>
            <person name="Moussa E."/>
            <person name="Panigrahi A."/>
            <person name="Vermont S.J."/>
            <person name="Otto T.D."/>
            <person name="Wastling J."/>
            <person name="Pain A."/>
        </authorList>
    </citation>
    <scope>NUCLEOTIDE SEQUENCE</scope>
    <source>
        <strain evidence="2">VEG</strain>
    </source>
</reference>
<dbReference type="EMBL" id="LN714497">
    <property type="protein sequence ID" value="CEL74480.1"/>
    <property type="molecule type" value="Genomic_DNA"/>
</dbReference>
<dbReference type="AlphaFoldDB" id="A0A0F7V345"/>
<accession>A0A0F7V345</accession>
<name>A0A0F7V345_TOXGV</name>
<organism evidence="2">
    <name type="scientific">Toxoplasma gondii (strain ATCC 50861 / VEG)</name>
    <dbReference type="NCBI Taxonomy" id="432359"/>
    <lineage>
        <taxon>Eukaryota</taxon>
        <taxon>Sar</taxon>
        <taxon>Alveolata</taxon>
        <taxon>Apicomplexa</taxon>
        <taxon>Conoidasida</taxon>
        <taxon>Coccidia</taxon>
        <taxon>Eucoccidiorida</taxon>
        <taxon>Eimeriorina</taxon>
        <taxon>Sarcocystidae</taxon>
        <taxon>Toxoplasma</taxon>
    </lineage>
</organism>